<evidence type="ECO:0000256" key="1">
    <source>
        <dbReference type="ARBA" id="ARBA00004229"/>
    </source>
</evidence>
<feature type="domain" description="SET" evidence="10">
    <location>
        <begin position="66"/>
        <end position="290"/>
    </location>
</feature>
<dbReference type="PROSITE" id="PS50280">
    <property type="entry name" value="SET"/>
    <property type="match status" value="1"/>
</dbReference>
<evidence type="ECO:0000313" key="12">
    <source>
        <dbReference type="Proteomes" id="UP000594263"/>
    </source>
</evidence>
<name>A0A7N1A8C5_KALFE</name>
<evidence type="ECO:0000256" key="7">
    <source>
        <dbReference type="ARBA" id="ARBA00022946"/>
    </source>
</evidence>
<keyword evidence="12" id="KW-1185">Reference proteome</keyword>
<dbReference type="SUPFAM" id="SSF82199">
    <property type="entry name" value="SET domain"/>
    <property type="match status" value="1"/>
</dbReference>
<dbReference type="GO" id="GO:0032259">
    <property type="term" value="P:methylation"/>
    <property type="evidence" value="ECO:0007669"/>
    <property type="project" value="UniProtKB-KW"/>
</dbReference>
<feature type="binding site" evidence="8">
    <location>
        <position position="224"/>
    </location>
    <ligand>
        <name>S-adenosyl-L-methionine</name>
        <dbReference type="ChEBI" id="CHEBI:59789"/>
    </ligand>
</feature>
<dbReference type="Pfam" id="PF09273">
    <property type="entry name" value="Rubis-subs-bind"/>
    <property type="match status" value="1"/>
</dbReference>
<evidence type="ECO:0000256" key="9">
    <source>
        <dbReference type="PROSITE-ProRule" id="PRU00916"/>
    </source>
</evidence>
<reference evidence="11" key="1">
    <citation type="submission" date="2021-01" db="UniProtKB">
        <authorList>
            <consortium name="EnsemblPlants"/>
        </authorList>
    </citation>
    <scope>IDENTIFICATION</scope>
</reference>
<dbReference type="Gene3D" id="3.90.1410.10">
    <property type="entry name" value="set domain protein methyltransferase, domain 1"/>
    <property type="match status" value="1"/>
</dbReference>
<evidence type="ECO:0000259" key="10">
    <source>
        <dbReference type="PROSITE" id="PS50280"/>
    </source>
</evidence>
<comment type="similarity">
    <text evidence="9">Belongs to the class V-like SAM-binding methyltransferase superfamily. Plant protein-lysine LSMT methyltransferase family.</text>
</comment>
<dbReference type="FunFam" id="3.90.1410.10:FF:000005">
    <property type="entry name" value="Ribulose-1,5 bisphosphate carboxylase/oxygenase large subunit N-methyltransferase, chloroplastic"/>
    <property type="match status" value="1"/>
</dbReference>
<dbReference type="Proteomes" id="UP000594263">
    <property type="component" value="Unplaced"/>
</dbReference>
<dbReference type="SUPFAM" id="SSF81822">
    <property type="entry name" value="RuBisCo LSMT C-terminal, substrate-binding domain"/>
    <property type="match status" value="1"/>
</dbReference>
<dbReference type="GO" id="GO:0009507">
    <property type="term" value="C:chloroplast"/>
    <property type="evidence" value="ECO:0007669"/>
    <property type="project" value="UniProtKB-SubCell"/>
</dbReference>
<proteinExistence type="inferred from homology"/>
<comment type="subcellular location">
    <subcellularLocation>
        <location evidence="1">Plastid</location>
        <location evidence="1">Chloroplast</location>
    </subcellularLocation>
</comment>
<feature type="binding site" evidence="8">
    <location>
        <begin position="244"/>
        <end position="245"/>
    </location>
    <ligand>
        <name>S-adenosyl-L-methionine</name>
        <dbReference type="ChEBI" id="CHEBI:59789"/>
    </ligand>
</feature>
<keyword evidence="5" id="KW-0808">Transferase</keyword>
<dbReference type="CDD" id="cd19179">
    <property type="entry name" value="SET_RBCMT"/>
    <property type="match status" value="1"/>
</dbReference>
<dbReference type="Gramene" id="Kaladp1319s0020.1.v1.1">
    <property type="protein sequence ID" value="Kaladp1319s0020.1.v1.1"/>
    <property type="gene ID" value="Kaladp1319s0020.v1.1"/>
</dbReference>
<feature type="binding site" evidence="8">
    <location>
        <position position="302"/>
    </location>
    <ligand>
        <name>substrate</name>
    </ligand>
</feature>
<dbReference type="AlphaFoldDB" id="A0A7N1A8C5"/>
<dbReference type="GO" id="GO:0030785">
    <property type="term" value="F:[ribulose-bisphosphate carboxylase]-lysine N-methyltransferase activity"/>
    <property type="evidence" value="ECO:0007669"/>
    <property type="project" value="InterPro"/>
</dbReference>
<feature type="binding site" evidence="8">
    <location>
        <position position="224"/>
    </location>
    <ligand>
        <name>substrate</name>
    </ligand>
</feature>
<dbReference type="PANTHER" id="PTHR13271">
    <property type="entry name" value="UNCHARACTERIZED PUTATIVE METHYLTRANSFERASE"/>
    <property type="match status" value="1"/>
</dbReference>
<dbReference type="InterPro" id="IPR044431">
    <property type="entry name" value="SET_RBCMT"/>
</dbReference>
<dbReference type="Gene3D" id="3.90.1420.10">
    <property type="entry name" value="Rubisco LSMT, substrate-binding domain"/>
    <property type="match status" value="1"/>
</dbReference>
<dbReference type="PROSITE" id="PS51583">
    <property type="entry name" value="SAM_MT127"/>
    <property type="match status" value="1"/>
</dbReference>
<feature type="binding site" evidence="8">
    <location>
        <position position="241"/>
    </location>
    <ligand>
        <name>substrate</name>
    </ligand>
</feature>
<organism evidence="11 12">
    <name type="scientific">Kalanchoe fedtschenkoi</name>
    <name type="common">Lavender scallops</name>
    <name type="synonym">South American air plant</name>
    <dbReference type="NCBI Taxonomy" id="63787"/>
    <lineage>
        <taxon>Eukaryota</taxon>
        <taxon>Viridiplantae</taxon>
        <taxon>Streptophyta</taxon>
        <taxon>Embryophyta</taxon>
        <taxon>Tracheophyta</taxon>
        <taxon>Spermatophyta</taxon>
        <taxon>Magnoliopsida</taxon>
        <taxon>eudicotyledons</taxon>
        <taxon>Gunneridae</taxon>
        <taxon>Pentapetalae</taxon>
        <taxon>Saxifragales</taxon>
        <taxon>Crassulaceae</taxon>
        <taxon>Kalanchoe</taxon>
    </lineage>
</organism>
<dbReference type="FunFam" id="3.90.1420.10:FF:000004">
    <property type="entry name" value="Ribulose-1,5 bisphosphate carboxylase/oxygenase large subunit N-methyltransferase, chloroplastic"/>
    <property type="match status" value="1"/>
</dbReference>
<dbReference type="InterPro" id="IPR036464">
    <property type="entry name" value="Rubisco_LSMT_subst-bd_sf"/>
</dbReference>
<dbReference type="PIRSF" id="PIRSF009328">
    <property type="entry name" value="RMT_SET"/>
    <property type="match status" value="1"/>
</dbReference>
<feature type="binding site" evidence="8">
    <location>
        <position position="228"/>
    </location>
    <ligand>
        <name>substrate</name>
    </ligand>
</feature>
<dbReference type="EnsemblPlants" id="Kaladp1319s0020.1.v1.1">
    <property type="protein sequence ID" value="Kaladp1319s0020.1.v1.1"/>
    <property type="gene ID" value="Kaladp1319s0020.v1.1"/>
</dbReference>
<keyword evidence="4" id="KW-0934">Plastid</keyword>
<accession>A0A7N1A8C5</accession>
<evidence type="ECO:0000256" key="4">
    <source>
        <dbReference type="ARBA" id="ARBA00022640"/>
    </source>
</evidence>
<keyword evidence="3 9" id="KW-0489">Methyltransferase</keyword>
<feature type="binding site" evidence="8">
    <location>
        <begin position="82"/>
        <end position="84"/>
    </location>
    <ligand>
        <name>S-adenosyl-L-methionine</name>
        <dbReference type="ChEBI" id="CHEBI:59789"/>
    </ligand>
</feature>
<evidence type="ECO:0000256" key="8">
    <source>
        <dbReference type="PIRSR" id="PIRSR009328-1"/>
    </source>
</evidence>
<feature type="binding site" evidence="8">
    <location>
        <position position="289"/>
    </location>
    <ligand>
        <name>substrate</name>
    </ligand>
</feature>
<dbReference type="OMA" id="DEFCWAR"/>
<dbReference type="InterPro" id="IPR015353">
    <property type="entry name" value="Rubisco_LSMT_subst-bd"/>
</dbReference>
<evidence type="ECO:0000256" key="5">
    <source>
        <dbReference type="ARBA" id="ARBA00022679"/>
    </source>
</evidence>
<keyword evidence="7" id="KW-0809">Transit peptide</keyword>
<dbReference type="InterPro" id="IPR050600">
    <property type="entry name" value="SETD3_SETD6_MTase"/>
</dbReference>
<keyword evidence="6 8" id="KW-0949">S-adenosyl-L-methionine</keyword>
<sequence length="489" mass="55782">MASLFAPSPFSAFLTLSKSTHQNPFNNPKSRNYRHPKWKRYVNSLSSPDPDIPPAVQTFWKWLSEEGIITSKTPVRPGIVPEGLGLVALRDIQRQEVVLEVPKRLWINPDAVASSEIGGVCCGLKPWIAVALFLIRERVREDSKWRSYMNILPKVTHSTIFWSEEELEQLQGSQLLSTAIDVKNYVTNEFQKVKEEVINPHKKLFPFLITLDDFMWAFGMLRSRAFSRDRDTNLVIVPLADLVNHSSSVTTEDHAYETKGPAGLFSWDSLFTLRSPLQLKAGEQVVIQYDLKKSNAKLALDYGFIESRRERDAYSLKFEIPKADPLYQEKLDVATANGFDETACFDIFYGPSLPSGMVQYLRLTALAGEDVFLLESMFRDTVWGHLEHPVSLINEEHVCQIVQDSCKTALSGYLTSIDEDERILEGGNLDTRLDIAVRIRAAEKKILQQIAEVFRDRASWLTNLEYYQERRLRNLGLVGEEGEVYCQPK</sequence>
<dbReference type="PANTHER" id="PTHR13271:SF113">
    <property type="entry name" value="[FRUCTOSE-BISPHOSPHATE ALDOLASE]-LYSINE N-METHYLTRANSFERASE, CHLOROPLASTIC"/>
    <property type="match status" value="1"/>
</dbReference>
<dbReference type="GO" id="GO:0016279">
    <property type="term" value="F:protein-lysine N-methyltransferase activity"/>
    <property type="evidence" value="ECO:0007669"/>
    <property type="project" value="InterPro"/>
</dbReference>
<feature type="binding site" evidence="8">
    <location>
        <position position="256"/>
    </location>
    <ligand>
        <name>substrate</name>
    </ligand>
</feature>
<evidence type="ECO:0000256" key="6">
    <source>
        <dbReference type="ARBA" id="ARBA00022691"/>
    </source>
</evidence>
<protein>
    <recommendedName>
        <fullName evidence="10">SET domain-containing protein</fullName>
    </recommendedName>
</protein>
<dbReference type="InterPro" id="IPR011192">
    <property type="entry name" value="Rubisco_LSMT_MeTrfase_plant"/>
</dbReference>
<keyword evidence="2" id="KW-0150">Chloroplast</keyword>
<evidence type="ECO:0000313" key="11">
    <source>
        <dbReference type="EnsemblPlants" id="Kaladp1319s0020.1.v1.1"/>
    </source>
</evidence>
<dbReference type="InterPro" id="IPR001214">
    <property type="entry name" value="SET_dom"/>
</dbReference>
<dbReference type="SMART" id="SM00317">
    <property type="entry name" value="SET"/>
    <property type="match status" value="1"/>
</dbReference>
<dbReference type="InterPro" id="IPR046341">
    <property type="entry name" value="SET_dom_sf"/>
</dbReference>
<evidence type="ECO:0000256" key="2">
    <source>
        <dbReference type="ARBA" id="ARBA00022528"/>
    </source>
</evidence>
<evidence type="ECO:0000256" key="3">
    <source>
        <dbReference type="ARBA" id="ARBA00022603"/>
    </source>
</evidence>